<organism evidence="1 2">
    <name type="scientific">Candidatus Blackburnbacteria bacterium RIFCSPHIGHO2_01_FULL_43_15b</name>
    <dbReference type="NCBI Taxonomy" id="1797513"/>
    <lineage>
        <taxon>Bacteria</taxon>
        <taxon>Candidatus Blackburniibacteriota</taxon>
    </lineage>
</organism>
<evidence type="ECO:0000313" key="2">
    <source>
        <dbReference type="Proteomes" id="UP000177967"/>
    </source>
</evidence>
<dbReference type="AlphaFoldDB" id="A0A1G1V0Y4"/>
<proteinExistence type="predicted"/>
<evidence type="ECO:0000313" key="1">
    <source>
        <dbReference type="EMBL" id="OGY09053.1"/>
    </source>
</evidence>
<name>A0A1G1V0Y4_9BACT</name>
<accession>A0A1G1V0Y4</accession>
<protein>
    <submittedName>
        <fullName evidence="1">Uncharacterized protein</fullName>
    </submittedName>
</protein>
<sequence>MFSFVEFAAKSHHSVVKRIGQNSFDFIKVEFMTGLVVNFILVEKFADISITIAAGSKKLESFLHILGPFLINFYFLVNV</sequence>
<gene>
    <name evidence="1" type="ORF">A2782_01020</name>
</gene>
<reference evidence="1 2" key="1">
    <citation type="journal article" date="2016" name="Nat. Commun.">
        <title>Thousands of microbial genomes shed light on interconnected biogeochemical processes in an aquifer system.</title>
        <authorList>
            <person name="Anantharaman K."/>
            <person name="Brown C.T."/>
            <person name="Hug L.A."/>
            <person name="Sharon I."/>
            <person name="Castelle C.J."/>
            <person name="Probst A.J."/>
            <person name="Thomas B.C."/>
            <person name="Singh A."/>
            <person name="Wilkins M.J."/>
            <person name="Karaoz U."/>
            <person name="Brodie E.L."/>
            <person name="Williams K.H."/>
            <person name="Hubbard S.S."/>
            <person name="Banfield J.F."/>
        </authorList>
    </citation>
    <scope>NUCLEOTIDE SEQUENCE [LARGE SCALE GENOMIC DNA]</scope>
</reference>
<dbReference type="Proteomes" id="UP000177967">
    <property type="component" value="Unassembled WGS sequence"/>
</dbReference>
<comment type="caution">
    <text evidence="1">The sequence shown here is derived from an EMBL/GenBank/DDBJ whole genome shotgun (WGS) entry which is preliminary data.</text>
</comment>
<dbReference type="EMBL" id="MHBW01000017">
    <property type="protein sequence ID" value="OGY09053.1"/>
    <property type="molecule type" value="Genomic_DNA"/>
</dbReference>